<dbReference type="Gene3D" id="1.20.120.1760">
    <property type="match status" value="1"/>
</dbReference>
<feature type="transmembrane region" description="Helical" evidence="1">
    <location>
        <begin position="88"/>
        <end position="106"/>
    </location>
</feature>
<dbReference type="GO" id="GO:0016020">
    <property type="term" value="C:membrane"/>
    <property type="evidence" value="ECO:0007669"/>
    <property type="project" value="InterPro"/>
</dbReference>
<dbReference type="InterPro" id="IPR043130">
    <property type="entry name" value="CDP-OH_PTrfase_TM_dom"/>
</dbReference>
<dbReference type="AlphaFoldDB" id="A0A383BBT0"/>
<dbReference type="EMBL" id="UINC01199012">
    <property type="protein sequence ID" value="SVE17240.1"/>
    <property type="molecule type" value="Genomic_DNA"/>
</dbReference>
<organism evidence="2">
    <name type="scientific">marine metagenome</name>
    <dbReference type="NCBI Taxonomy" id="408172"/>
    <lineage>
        <taxon>unclassified sequences</taxon>
        <taxon>metagenomes</taxon>
        <taxon>ecological metagenomes</taxon>
    </lineage>
</organism>
<keyword evidence="1" id="KW-0472">Membrane</keyword>
<accession>A0A383BBT0</accession>
<feature type="non-terminal residue" evidence="2">
    <location>
        <position position="134"/>
    </location>
</feature>
<gene>
    <name evidence="2" type="ORF">METZ01_LOCUS470094</name>
</gene>
<keyword evidence="1" id="KW-0812">Transmembrane</keyword>
<dbReference type="Pfam" id="PF01066">
    <property type="entry name" value="CDP-OH_P_transf"/>
    <property type="match status" value="1"/>
</dbReference>
<dbReference type="GO" id="GO:0008654">
    <property type="term" value="P:phospholipid biosynthetic process"/>
    <property type="evidence" value="ECO:0007669"/>
    <property type="project" value="InterPro"/>
</dbReference>
<sequence length="134" mass="14965">MRDISIPSDNLHGNRIVAWGIHLFTASGVIWSLLAIIAIIGHQWQLAFAWMMLAACIDFLDGSLARYFRIGSILPEFDGALLDNIVDYLSYVFVPALFLWGSDLLPNEWKLPSAIMISLASAYQFCQSDAKTID</sequence>
<evidence type="ECO:0008006" key="3">
    <source>
        <dbReference type="Google" id="ProtNLM"/>
    </source>
</evidence>
<dbReference type="InterPro" id="IPR000462">
    <property type="entry name" value="CDP-OH_P_trans"/>
</dbReference>
<dbReference type="GO" id="GO:0016780">
    <property type="term" value="F:phosphotransferase activity, for other substituted phosphate groups"/>
    <property type="evidence" value="ECO:0007669"/>
    <property type="project" value="InterPro"/>
</dbReference>
<proteinExistence type="predicted"/>
<evidence type="ECO:0000313" key="2">
    <source>
        <dbReference type="EMBL" id="SVE17240.1"/>
    </source>
</evidence>
<protein>
    <recommendedName>
        <fullName evidence="3">Phosphatidylcholine synthase</fullName>
    </recommendedName>
</protein>
<feature type="transmembrane region" description="Helical" evidence="1">
    <location>
        <begin position="47"/>
        <end position="68"/>
    </location>
</feature>
<reference evidence="2" key="1">
    <citation type="submission" date="2018-05" db="EMBL/GenBank/DDBJ databases">
        <authorList>
            <person name="Lanie J.A."/>
            <person name="Ng W.-L."/>
            <person name="Kazmierczak K.M."/>
            <person name="Andrzejewski T.M."/>
            <person name="Davidsen T.M."/>
            <person name="Wayne K.J."/>
            <person name="Tettelin H."/>
            <person name="Glass J.I."/>
            <person name="Rusch D."/>
            <person name="Podicherti R."/>
            <person name="Tsui H.-C.T."/>
            <person name="Winkler M.E."/>
        </authorList>
    </citation>
    <scope>NUCLEOTIDE SEQUENCE</scope>
</reference>
<name>A0A383BBT0_9ZZZZ</name>
<evidence type="ECO:0000256" key="1">
    <source>
        <dbReference type="SAM" id="Phobius"/>
    </source>
</evidence>
<feature type="transmembrane region" description="Helical" evidence="1">
    <location>
        <begin position="16"/>
        <end position="40"/>
    </location>
</feature>
<keyword evidence="1" id="KW-1133">Transmembrane helix</keyword>